<evidence type="ECO:0000256" key="7">
    <source>
        <dbReference type="ARBA" id="ARBA00022989"/>
    </source>
</evidence>
<evidence type="ECO:0000259" key="13">
    <source>
        <dbReference type="Pfam" id="PF17655"/>
    </source>
</evidence>
<accession>A0A506UMA8</accession>
<keyword evidence="15" id="KW-1185">Reference proteome</keyword>
<gene>
    <name evidence="14" type="ORF">E3202_08315</name>
</gene>
<dbReference type="Pfam" id="PF07885">
    <property type="entry name" value="Ion_trans_2"/>
    <property type="match status" value="1"/>
</dbReference>
<evidence type="ECO:0000256" key="5">
    <source>
        <dbReference type="ARBA" id="ARBA00022882"/>
    </source>
</evidence>
<dbReference type="GO" id="GO:0034765">
    <property type="term" value="P:regulation of monoatomic ion transmembrane transport"/>
    <property type="evidence" value="ECO:0007669"/>
    <property type="project" value="TreeGrafter"/>
</dbReference>
<keyword evidence="9 11" id="KW-0472">Membrane</keyword>
<dbReference type="GO" id="GO:0005886">
    <property type="term" value="C:plasma membrane"/>
    <property type="evidence" value="ECO:0007669"/>
    <property type="project" value="TreeGrafter"/>
</dbReference>
<dbReference type="RefSeq" id="WP_165601048.1">
    <property type="nucleotide sequence ID" value="NZ_SORZ01000002.1"/>
</dbReference>
<dbReference type="PANTHER" id="PTHR11767">
    <property type="entry name" value="INWARD RECTIFIER POTASSIUM CHANNEL"/>
    <property type="match status" value="1"/>
</dbReference>
<dbReference type="GO" id="GO:0005242">
    <property type="term" value="F:inward rectifier potassium channel activity"/>
    <property type="evidence" value="ECO:0007669"/>
    <property type="project" value="InterPro"/>
</dbReference>
<name>A0A506UMA8_9PROT</name>
<feature type="domain" description="Potassium channel" evidence="12">
    <location>
        <begin position="64"/>
        <end position="143"/>
    </location>
</feature>
<dbReference type="InterPro" id="IPR013518">
    <property type="entry name" value="K_chnl_inward-rec_Kir_cyto"/>
</dbReference>
<dbReference type="InterPro" id="IPR013099">
    <property type="entry name" value="K_chnl_dom"/>
</dbReference>
<dbReference type="SUPFAM" id="SSF81296">
    <property type="entry name" value="E set domains"/>
    <property type="match status" value="1"/>
</dbReference>
<evidence type="ECO:0000256" key="11">
    <source>
        <dbReference type="SAM" id="Phobius"/>
    </source>
</evidence>
<evidence type="ECO:0000256" key="8">
    <source>
        <dbReference type="ARBA" id="ARBA00023065"/>
    </source>
</evidence>
<evidence type="ECO:0000256" key="9">
    <source>
        <dbReference type="ARBA" id="ARBA00023136"/>
    </source>
</evidence>
<keyword evidence="10 14" id="KW-0407">Ion channel</keyword>
<evidence type="ECO:0000256" key="6">
    <source>
        <dbReference type="ARBA" id="ARBA00022958"/>
    </source>
</evidence>
<dbReference type="GO" id="GO:1990573">
    <property type="term" value="P:potassium ion import across plasma membrane"/>
    <property type="evidence" value="ECO:0007669"/>
    <property type="project" value="TreeGrafter"/>
</dbReference>
<evidence type="ECO:0000259" key="12">
    <source>
        <dbReference type="Pfam" id="PF07885"/>
    </source>
</evidence>
<keyword evidence="4 11" id="KW-0812">Transmembrane</keyword>
<dbReference type="InterPro" id="IPR014756">
    <property type="entry name" value="Ig_E-set"/>
</dbReference>
<keyword evidence="8" id="KW-0406">Ion transport</keyword>
<protein>
    <submittedName>
        <fullName evidence="14">ATP-sensitive potassium channel protein</fullName>
    </submittedName>
</protein>
<keyword evidence="6" id="KW-0630">Potassium</keyword>
<evidence type="ECO:0000256" key="3">
    <source>
        <dbReference type="ARBA" id="ARBA00022538"/>
    </source>
</evidence>
<feature type="transmembrane region" description="Helical" evidence="11">
    <location>
        <begin position="56"/>
        <end position="78"/>
    </location>
</feature>
<dbReference type="PANTHER" id="PTHR11767:SF102">
    <property type="entry name" value="INWARDLY RECTIFYING POTASSIUM CHANNEL 1, ISOFORM F"/>
    <property type="match status" value="1"/>
</dbReference>
<keyword evidence="5" id="KW-0851">Voltage-gated channel</keyword>
<dbReference type="Pfam" id="PF17655">
    <property type="entry name" value="IRK_C"/>
    <property type="match status" value="1"/>
</dbReference>
<feature type="transmembrane region" description="Helical" evidence="11">
    <location>
        <begin position="90"/>
        <end position="109"/>
    </location>
</feature>
<keyword evidence="7 11" id="KW-1133">Transmembrane helix</keyword>
<proteinExistence type="predicted"/>
<keyword evidence="3" id="KW-0633">Potassium transport</keyword>
<evidence type="ECO:0000256" key="1">
    <source>
        <dbReference type="ARBA" id="ARBA00004141"/>
    </source>
</evidence>
<dbReference type="Gene3D" id="2.60.40.1400">
    <property type="entry name" value="G protein-activated inward rectifier potassium channel 1"/>
    <property type="match status" value="1"/>
</dbReference>
<dbReference type="GO" id="GO:0034702">
    <property type="term" value="C:monoatomic ion channel complex"/>
    <property type="evidence" value="ECO:0007669"/>
    <property type="project" value="UniProtKB-KW"/>
</dbReference>
<evidence type="ECO:0000256" key="2">
    <source>
        <dbReference type="ARBA" id="ARBA00022448"/>
    </source>
</evidence>
<reference evidence="14 15" key="1">
    <citation type="submission" date="2019-03" db="EMBL/GenBank/DDBJ databases">
        <title>The complete genome sequence of Neokomagataea sp. Jb2 NBRC113641.</title>
        <authorList>
            <person name="Chua K.-O."/>
            <person name="Chan K.-G."/>
            <person name="See-Too W.-S."/>
        </authorList>
    </citation>
    <scope>NUCLEOTIDE SEQUENCE [LARGE SCALE GENOMIC DNA]</scope>
    <source>
        <strain evidence="14 15">Jb2</strain>
    </source>
</reference>
<feature type="domain" description="Inward rectifier potassium channel C-terminal" evidence="13">
    <location>
        <begin position="150"/>
        <end position="314"/>
    </location>
</feature>
<sequence length="335" mass="37060">MKFPHRAAPFHFRRKRTALTLLEQENTFPNVRKVGIRHSLTGDLYHRMLAIRWPGFFMIMGVIYILLNMLFGAAYWLLPSGSVSGLTRHTYLGYFFFSVQTLSTVGYGVSAPVSIAANLVMTFEELTGMMFTALATGLVFARFSRPTPWVIFSRNVVIWEENGIYRMALRIGNLRSTPLIDATAVVVLARTVTEKNGQRGLEVENLVLEHAQVPLFRVSLPVVHDIMPGSPLYGLTIEQLKAQDAEIIVTLTATDEVSAQSVFACHTYGPGALRENVVFRDIIKSLPSGRLVADFKLFDALVPVETARQAFEAQAAGKTAGKAPTKITADVKDAP</sequence>
<evidence type="ECO:0000313" key="15">
    <source>
        <dbReference type="Proteomes" id="UP000315037"/>
    </source>
</evidence>
<dbReference type="InterPro" id="IPR041647">
    <property type="entry name" value="IRK_C"/>
</dbReference>
<dbReference type="SUPFAM" id="SSF81324">
    <property type="entry name" value="Voltage-gated potassium channels"/>
    <property type="match status" value="1"/>
</dbReference>
<keyword evidence="2" id="KW-0813">Transport</keyword>
<comment type="subcellular location">
    <subcellularLocation>
        <location evidence="1">Membrane</location>
        <topology evidence="1">Multi-pass membrane protein</topology>
    </subcellularLocation>
</comment>
<evidence type="ECO:0000256" key="4">
    <source>
        <dbReference type="ARBA" id="ARBA00022692"/>
    </source>
</evidence>
<evidence type="ECO:0000313" key="14">
    <source>
        <dbReference type="EMBL" id="TPW34471.1"/>
    </source>
</evidence>
<dbReference type="Proteomes" id="UP000315037">
    <property type="component" value="Unassembled WGS sequence"/>
</dbReference>
<organism evidence="14 15">
    <name type="scientific">Oecophyllibacter saccharovorans</name>
    <dbReference type="NCBI Taxonomy" id="2558360"/>
    <lineage>
        <taxon>Bacteria</taxon>
        <taxon>Pseudomonadati</taxon>
        <taxon>Pseudomonadota</taxon>
        <taxon>Alphaproteobacteria</taxon>
        <taxon>Acetobacterales</taxon>
        <taxon>Acetobacteraceae</taxon>
        <taxon>Oecophyllibacter</taxon>
    </lineage>
</organism>
<dbReference type="Gene3D" id="1.10.287.70">
    <property type="match status" value="1"/>
</dbReference>
<dbReference type="InterPro" id="IPR016449">
    <property type="entry name" value="K_chnl_inward-rec_Kir"/>
</dbReference>
<evidence type="ECO:0000256" key="10">
    <source>
        <dbReference type="ARBA" id="ARBA00023303"/>
    </source>
</evidence>
<comment type="caution">
    <text evidence="14">The sequence shown here is derived from an EMBL/GenBank/DDBJ whole genome shotgun (WGS) entry which is preliminary data.</text>
</comment>
<dbReference type="AlphaFoldDB" id="A0A506UMA8"/>
<dbReference type="EMBL" id="SORZ01000002">
    <property type="protein sequence ID" value="TPW34471.1"/>
    <property type="molecule type" value="Genomic_DNA"/>
</dbReference>